<sequence length="132" mass="15197">MIVVSDKLNCKAAVENLIADQFNSLECAICLNEIDNNHKGVVYITCGGIADLERTMCKKCDKRFETQDPYKRKIEYRFEYPFINDEHAAAFLEKSTNFVLNEGCEEKVKSFTRAIKNTTGVQDIELCLRFRL</sequence>
<name>A0A288WIV3_9BBAC</name>
<dbReference type="InterPro" id="IPR008573">
    <property type="entry name" value="Baculovirus_U-box/Ring-like"/>
</dbReference>
<dbReference type="Pfam" id="PF05883">
    <property type="entry name" value="Baculo_RING"/>
    <property type="match status" value="1"/>
</dbReference>
<accession>A0A288WIV3</accession>
<evidence type="ECO:0000313" key="1">
    <source>
        <dbReference type="EMBL" id="ARX71982.1"/>
    </source>
</evidence>
<gene>
    <name evidence="1" type="ORF">EREL_123</name>
</gene>
<reference evidence="1" key="1">
    <citation type="submission" date="2016-09" db="EMBL/GenBank/DDBJ databases">
        <title>Genome-wide Diversity of Wild Populations of Erinnyis ello granulovirus (ErelGV).</title>
        <authorList>
            <person name="Brito A.F."/>
            <person name="Melo F.L."/>
            <person name="Ardisson-Araujo D.M.P."/>
            <person name="Sihler W."/>
            <person name="Souza M.L."/>
            <person name="Ribeiro B.M."/>
        </authorList>
    </citation>
    <scope>NUCLEOTIDE SEQUENCE</scope>
    <source>
        <strain evidence="1">ErelGV-AC</strain>
    </source>
</reference>
<protein>
    <submittedName>
        <fullName evidence="1">Uncharacterized protein</fullName>
    </submittedName>
</protein>
<proteinExistence type="predicted"/>
<organism evidence="1">
    <name type="scientific">Erinnyis ello granulovirus</name>
    <dbReference type="NCBI Taxonomy" id="307444"/>
    <lineage>
        <taxon>Viruses</taxon>
        <taxon>Viruses incertae sedis</taxon>
        <taxon>Naldaviricetes</taxon>
        <taxon>Lefavirales</taxon>
        <taxon>Baculoviridae</taxon>
        <taxon>Betabaculovirus</taxon>
        <taxon>Betabaculovirus erellonis</taxon>
    </lineage>
</organism>
<dbReference type="EMBL" id="KX859083">
    <property type="protein sequence ID" value="ARX71982.1"/>
    <property type="molecule type" value="Genomic_DNA"/>
</dbReference>